<dbReference type="InterPro" id="IPR016024">
    <property type="entry name" value="ARM-type_fold"/>
</dbReference>
<dbReference type="SUPFAM" id="SSF48371">
    <property type="entry name" value="ARM repeat"/>
    <property type="match status" value="1"/>
</dbReference>
<sequence>MTEEEENSSISSEKSHDETTKNEKLDENKDNDSDEDEEKDKENNNNTRMDWAALLKMAEEAEAELEEVLLPPIQHHINNLEKGREVSKLASIRALPEMIEDEGDPAIEALLPSVQRCLREEASNLDVHCEAAVVFKSILQSEKLTRKHPGLTEKLLKNILENIQQQKDNMSAAAWLETLVDIADRIDLQSVKTYIVPVVQQQSEPNQRIQRRIIATKLLHKLATILPAVEIRKELGTCTQLLCEDPNANVRSGMAQRIAAIAKSFNTASESVSLVLPCLVSLVGDEEAGVREAALNAIAPCIPTFTKEAKKSTVLPLIRKCTDQAITKADEQLAIVAKNFGEWAYSLKEVMDALDKSWVLNTYLRMVSWSQPKEGKTAREGLLGTLVRRACAYNYPCLLVMFPKAFERLLPILEAFCGDPDDEVRVSIASSYHEIVQLYPNKVQLIPPFIELVRSGATEVVAKITFNLDKMLPILYKCARQKEEDGPKVSAQQLDRILIGCNVLLRGSGAWRSHEAYLNALAVLTQVLNYHQLFDTFVPILQKEVLTVRANPCRVAAVSTLLLFMKEHPDREKREIVIDFLKNDILKHDSCYRRSVFVDVAECVLKMFSRRFFKQYFLTETLSLARDRVANIRLRLAKLLPKIKATIVLPDDDSLLLQMEKTVRDMLSKEDSPQARTFVQGAACNLSRADSGKKSDKEDEKRMEEEDKLWNDESRVIEKNRLEMKPPSGLRPPSTNLKNKETKEETTNESKEASSSLSTSSSFSSIPLQTSSSGSRLPSTWRTQRRAIAVVRPQPIVVMRSPSPVPSAADVARKSRLPLSTAYSTATSSLERASRTLSKLPSSCTSSSSLSSRSSSMDRRGSLSSLSSTSSLNSSSMPSYSYRSSGLQRSATSSTIAGSGLYSSVSTVQNYPLMSSRSMSQIRRPVYGLTKVSSQSDIVRKPPQMRMSIRTAN</sequence>
<feature type="repeat" description="HEAT" evidence="1">
    <location>
        <begin position="409"/>
        <end position="443"/>
    </location>
</feature>
<dbReference type="GO" id="GO:0008287">
    <property type="term" value="C:protein serine/threonine phosphatase complex"/>
    <property type="evidence" value="ECO:0007669"/>
    <property type="project" value="TreeGrafter"/>
</dbReference>
<dbReference type="InterPro" id="IPR011989">
    <property type="entry name" value="ARM-like"/>
</dbReference>
<feature type="region of interest" description="Disordered" evidence="2">
    <location>
        <begin position="688"/>
        <end position="780"/>
    </location>
</feature>
<reference evidence="4" key="1">
    <citation type="submission" date="2024-02" db="UniProtKB">
        <authorList>
            <consortium name="WormBaseParasite"/>
        </authorList>
    </citation>
    <scope>IDENTIFICATION</scope>
</reference>
<name>A0AAF3F7K4_9BILA</name>
<organism evidence="3 4">
    <name type="scientific">Mesorhabditis belari</name>
    <dbReference type="NCBI Taxonomy" id="2138241"/>
    <lineage>
        <taxon>Eukaryota</taxon>
        <taxon>Metazoa</taxon>
        <taxon>Ecdysozoa</taxon>
        <taxon>Nematoda</taxon>
        <taxon>Chromadorea</taxon>
        <taxon>Rhabditida</taxon>
        <taxon>Rhabditina</taxon>
        <taxon>Rhabditomorpha</taxon>
        <taxon>Rhabditoidea</taxon>
        <taxon>Rhabditidae</taxon>
        <taxon>Mesorhabditinae</taxon>
        <taxon>Mesorhabditis</taxon>
    </lineage>
</organism>
<dbReference type="GO" id="GO:0019888">
    <property type="term" value="F:protein phosphatase regulator activity"/>
    <property type="evidence" value="ECO:0007669"/>
    <property type="project" value="TreeGrafter"/>
</dbReference>
<feature type="compositionally biased region" description="Basic and acidic residues" evidence="2">
    <location>
        <begin position="690"/>
        <end position="724"/>
    </location>
</feature>
<evidence type="ECO:0000256" key="2">
    <source>
        <dbReference type="SAM" id="MobiDB-lite"/>
    </source>
</evidence>
<dbReference type="PANTHER" id="PTHR21467">
    <property type="entry name" value="PROTEIN PHOSPHATASE 4 REGULATORY SUBUNIT 4 PPP4R4"/>
    <property type="match status" value="1"/>
</dbReference>
<keyword evidence="3" id="KW-1185">Reference proteome</keyword>
<dbReference type="WBParaSite" id="MBELARI_LOCUS21614">
    <property type="protein sequence ID" value="MBELARI_LOCUS21614"/>
    <property type="gene ID" value="MBELARI_LOCUS21614"/>
</dbReference>
<dbReference type="PANTHER" id="PTHR21467:SF0">
    <property type="entry name" value="SERINE_THREONINE-PROTEIN PHOSPHATASE 4 REGULATORY SUBUNIT 4"/>
    <property type="match status" value="1"/>
</dbReference>
<feature type="compositionally biased region" description="Low complexity" evidence="2">
    <location>
        <begin position="837"/>
        <end position="855"/>
    </location>
</feature>
<feature type="region of interest" description="Disordered" evidence="2">
    <location>
        <begin position="821"/>
        <end position="885"/>
    </location>
</feature>
<dbReference type="AlphaFoldDB" id="A0AAF3F7K4"/>
<dbReference type="InterPro" id="IPR039918">
    <property type="entry name" value="PPP4R4"/>
</dbReference>
<dbReference type="PROSITE" id="PS50077">
    <property type="entry name" value="HEAT_REPEAT"/>
    <property type="match status" value="2"/>
</dbReference>
<feature type="compositionally biased region" description="Basic and acidic residues" evidence="2">
    <location>
        <begin position="738"/>
        <end position="752"/>
    </location>
</feature>
<feature type="compositionally biased region" description="Low complexity" evidence="2">
    <location>
        <begin position="753"/>
        <end position="773"/>
    </location>
</feature>
<feature type="repeat" description="HEAT" evidence="1">
    <location>
        <begin position="275"/>
        <end position="313"/>
    </location>
</feature>
<dbReference type="GO" id="GO:0005829">
    <property type="term" value="C:cytosol"/>
    <property type="evidence" value="ECO:0007669"/>
    <property type="project" value="TreeGrafter"/>
</dbReference>
<dbReference type="Gene3D" id="1.25.10.10">
    <property type="entry name" value="Leucine-rich Repeat Variant"/>
    <property type="match status" value="1"/>
</dbReference>
<accession>A0AAF3F7K4</accession>
<feature type="compositionally biased region" description="Basic and acidic residues" evidence="2">
    <location>
        <begin position="13"/>
        <end position="31"/>
    </location>
</feature>
<feature type="region of interest" description="Disordered" evidence="2">
    <location>
        <begin position="1"/>
        <end position="47"/>
    </location>
</feature>
<feature type="compositionally biased region" description="Low complexity" evidence="2">
    <location>
        <begin position="862"/>
        <end position="885"/>
    </location>
</feature>
<proteinExistence type="predicted"/>
<dbReference type="InterPro" id="IPR021133">
    <property type="entry name" value="HEAT_type_2"/>
</dbReference>
<evidence type="ECO:0000256" key="1">
    <source>
        <dbReference type="PROSITE-ProRule" id="PRU00103"/>
    </source>
</evidence>
<evidence type="ECO:0000313" key="3">
    <source>
        <dbReference type="Proteomes" id="UP000887575"/>
    </source>
</evidence>
<evidence type="ECO:0000313" key="4">
    <source>
        <dbReference type="WBParaSite" id="MBELARI_LOCUS21614"/>
    </source>
</evidence>
<protein>
    <submittedName>
        <fullName evidence="4">Uncharacterized protein</fullName>
    </submittedName>
</protein>
<dbReference type="Proteomes" id="UP000887575">
    <property type="component" value="Unassembled WGS sequence"/>
</dbReference>